<dbReference type="PIRSF" id="PIRSF008153">
    <property type="entry name" value="FMR1_interacting"/>
    <property type="match status" value="1"/>
</dbReference>
<evidence type="ECO:0000256" key="2">
    <source>
        <dbReference type="PIRNR" id="PIRNR008153"/>
    </source>
</evidence>
<accession>A0AAN8FX93</accession>
<proteinExistence type="inferred from homology"/>
<dbReference type="GO" id="GO:0031267">
    <property type="term" value="F:small GTPase binding"/>
    <property type="evidence" value="ECO:0007669"/>
    <property type="project" value="InterPro"/>
</dbReference>
<comment type="similarity">
    <text evidence="1 2">Belongs to the CYFIP family.</text>
</comment>
<evidence type="ECO:0000313" key="5">
    <source>
        <dbReference type="EMBL" id="KAK5972248.1"/>
    </source>
</evidence>
<dbReference type="EMBL" id="WIXE01016835">
    <property type="protein sequence ID" value="KAK5972248.1"/>
    <property type="molecule type" value="Genomic_DNA"/>
</dbReference>
<gene>
    <name evidence="5" type="ORF">GCK32_002779</name>
</gene>
<name>A0AAN8FX93_TRICO</name>
<dbReference type="GO" id="GO:0030833">
    <property type="term" value="P:regulation of actin filament polymerization"/>
    <property type="evidence" value="ECO:0007669"/>
    <property type="project" value="InterPro"/>
</dbReference>
<feature type="region of interest" description="Disordered" evidence="3">
    <location>
        <begin position="518"/>
        <end position="561"/>
    </location>
</feature>
<dbReference type="PRINTS" id="PR01698">
    <property type="entry name" value="CYTOFMRPINTP"/>
</dbReference>
<evidence type="ECO:0000256" key="1">
    <source>
        <dbReference type="ARBA" id="ARBA00025790"/>
    </source>
</evidence>
<sequence>MAEPVSLKDALGNVELLEDLILPDDQPAIEARPLPLLCRTNFDTNFEDRNAYVTGVSKYIEEATRHALFNDLLAEGLQHAANLYTWRCCSRAAPTVKSNDQPNRVEINMKVVEVLRPEVDKLQQFMLFTNDAISRFCEEVRRLCHTEKRKDFVSEAYLLTLGRFLNMFAVLDELKNMKASIKNDFSAFRRAAQFLQVMSDTQTIHDMQNLSMFLATQNKIKDDIRAKMIKIEAYEELLADVINICAHMFEAHLYLAPSERHMFVKVIAFSLFLMDGDAANVAKMDQKKRLSISRLDKIFKSLEVVPLYGDMQIQPFSFVRRSQFYDPSKWPLSDKEGEKCHVNIVEKVKTTRADHESYVTQLAKLNNSMAISDRVSLNSDAENREMTSLALSGVQLLCQWTADVVETISWKLLHPTNSRDNKDCPENAEEYERATRYNYSAAEKTALIQTIAMIKGLQSLLGRIESSLSNAIRRHIYAELQAFVQHAFNEPIQKAIKGKKDLLASILQSVRDTCMDTYSTASESRPSIEKQKKRQGKDSANSSSSDLRIARRASPPTPSSTQLYMARTQLESLISERTSGGKRVLRKELDAKTIERISVFLRKSTHWPALFRLSDSLTEAAELSQLWFREFYLEMTMGQRIQFPIEMSIPWILTDHILTNPDSSLVEGALYQLDLYNDAANYSLFNFRKRFLFDEVEAEVNLCFDQFIYKLSDMVFTHFKQLASCMMLDKRFKLDCQRAGVTIRTPPAGRFDSILRQRHVQLLGRSIDLNRLVSQRISIALLKALDTAIWLFESAELSSIVELDFLIETNRLCHSLLRERLFSVPDFNDLLLEANHNVSAPHGRITLHVFWELNYDFVPNFIYNGSTHRFVRAKEVFRKTPSREKKPQVSFIYLWGSKSLNAAFANIFFSYSRFIGIPHLKAIARLLQYQGTAVILEELLKMARILICDKLKRHLRTIYSVMPKLCKLPRSDYGSPGVLQYYFHHLEGVGKYNELKGEFCQDLRELGNIILFCHQLEVGMAQEEVQDLLAAAAFTNVIPKPPAKSVAEQEKQLAKLEEKYSRIQLTNVVEKFGDDKQIAISKEAELMTKERLCCGLNIFEMFLRRIRQMIGEDSAFTGGYPTNGVMWVDECVEFHRVWSALQFFICQPRLTEDDRLVEELFGDSLQWAGMTIIALLGQHRRFEILDFCYHLHRIQKFDGKDDIVNGVRLSRMVERIRRFQLLNSQILTILCNFLTANEEFEEEQPPILLGHLVEMVIRRRGETENGTSRHYFPNHNEQNFPMISSRPVLLTPPSINYS</sequence>
<evidence type="ECO:0000256" key="3">
    <source>
        <dbReference type="SAM" id="MobiDB-lite"/>
    </source>
</evidence>
<evidence type="ECO:0000259" key="4">
    <source>
        <dbReference type="Pfam" id="PF07159"/>
    </source>
</evidence>
<reference evidence="5 6" key="1">
    <citation type="submission" date="2019-10" db="EMBL/GenBank/DDBJ databases">
        <title>Assembly and Annotation for the nematode Trichostrongylus colubriformis.</title>
        <authorList>
            <person name="Martin J."/>
        </authorList>
    </citation>
    <scope>NUCLEOTIDE SEQUENCE [LARGE SCALE GENOMIC DNA]</scope>
    <source>
        <strain evidence="5">G859</strain>
        <tissue evidence="5">Whole worm</tissue>
    </source>
</reference>
<protein>
    <recommendedName>
        <fullName evidence="2">Cytoplasmic FMR1-interacting protein</fullName>
    </recommendedName>
</protein>
<feature type="domain" description="CYRIA/CYRIB Rac1 binding" evidence="4">
    <location>
        <begin position="87"/>
        <end position="275"/>
    </location>
</feature>
<dbReference type="PANTHER" id="PTHR12195">
    <property type="entry name" value="CYTOPLASMIC FMR1-INTERACTING PROTEIN-RELATED"/>
    <property type="match status" value="1"/>
</dbReference>
<dbReference type="GO" id="GO:0005737">
    <property type="term" value="C:cytoplasm"/>
    <property type="evidence" value="ECO:0007669"/>
    <property type="project" value="UniProtKB-UniRule"/>
</dbReference>
<keyword evidence="6" id="KW-1185">Reference proteome</keyword>
<dbReference type="Pfam" id="PF07159">
    <property type="entry name" value="CYRIA-B_Rac1-bd"/>
    <property type="match status" value="1"/>
</dbReference>
<keyword evidence="2" id="KW-0963">Cytoplasm</keyword>
<dbReference type="Pfam" id="PF05994">
    <property type="entry name" value="FragX_IP"/>
    <property type="match status" value="1"/>
</dbReference>
<evidence type="ECO:0000313" key="6">
    <source>
        <dbReference type="Proteomes" id="UP001331761"/>
    </source>
</evidence>
<organism evidence="5 6">
    <name type="scientific">Trichostrongylus colubriformis</name>
    <name type="common">Black scour worm</name>
    <dbReference type="NCBI Taxonomy" id="6319"/>
    <lineage>
        <taxon>Eukaryota</taxon>
        <taxon>Metazoa</taxon>
        <taxon>Ecdysozoa</taxon>
        <taxon>Nematoda</taxon>
        <taxon>Chromadorea</taxon>
        <taxon>Rhabditida</taxon>
        <taxon>Rhabditina</taxon>
        <taxon>Rhabditomorpha</taxon>
        <taxon>Strongyloidea</taxon>
        <taxon>Trichostrongylidae</taxon>
        <taxon>Trichostrongylus</taxon>
    </lineage>
</organism>
<dbReference type="Proteomes" id="UP001331761">
    <property type="component" value="Unassembled WGS sequence"/>
</dbReference>
<comment type="caution">
    <text evidence="5">The sequence shown here is derived from an EMBL/GenBank/DDBJ whole genome shotgun (WGS) entry which is preliminary data.</text>
</comment>
<dbReference type="InterPro" id="IPR008081">
    <property type="entry name" value="Cytoplasmic_FMR1-int"/>
</dbReference>
<dbReference type="InterPro" id="IPR009828">
    <property type="entry name" value="CYRIA/CYRIB_Rac1-bd"/>
</dbReference>